<keyword evidence="13" id="KW-1185">Reference proteome</keyword>
<dbReference type="AlphaFoldDB" id="A0A4R2UCI9"/>
<dbReference type="CDD" id="cd02165">
    <property type="entry name" value="NMNAT"/>
    <property type="match status" value="1"/>
</dbReference>
<evidence type="ECO:0000259" key="11">
    <source>
        <dbReference type="Pfam" id="PF01467"/>
    </source>
</evidence>
<comment type="catalytic activity">
    <reaction evidence="9 10">
        <text>nicotinate beta-D-ribonucleotide + ATP + H(+) = deamido-NAD(+) + diphosphate</text>
        <dbReference type="Rhea" id="RHEA:22860"/>
        <dbReference type="ChEBI" id="CHEBI:15378"/>
        <dbReference type="ChEBI" id="CHEBI:30616"/>
        <dbReference type="ChEBI" id="CHEBI:33019"/>
        <dbReference type="ChEBI" id="CHEBI:57502"/>
        <dbReference type="ChEBI" id="CHEBI:58437"/>
        <dbReference type="EC" id="2.7.7.18"/>
    </reaction>
</comment>
<evidence type="ECO:0000256" key="10">
    <source>
        <dbReference type="HAMAP-Rule" id="MF_00244"/>
    </source>
</evidence>
<dbReference type="GO" id="GO:0009435">
    <property type="term" value="P:NAD+ biosynthetic process"/>
    <property type="evidence" value="ECO:0007669"/>
    <property type="project" value="UniProtKB-UniRule"/>
</dbReference>
<comment type="similarity">
    <text evidence="10">Belongs to the NadD family.</text>
</comment>
<dbReference type="NCBIfam" id="TIGR00482">
    <property type="entry name" value="nicotinate (nicotinamide) nucleotide adenylyltransferase"/>
    <property type="match status" value="1"/>
</dbReference>
<dbReference type="InterPro" id="IPR014729">
    <property type="entry name" value="Rossmann-like_a/b/a_fold"/>
</dbReference>
<organism evidence="12 13">
    <name type="scientific">Serpentinicella alkaliphila</name>
    <dbReference type="NCBI Taxonomy" id="1734049"/>
    <lineage>
        <taxon>Bacteria</taxon>
        <taxon>Bacillati</taxon>
        <taxon>Bacillota</taxon>
        <taxon>Clostridia</taxon>
        <taxon>Peptostreptococcales</taxon>
        <taxon>Natronincolaceae</taxon>
        <taxon>Serpentinicella</taxon>
    </lineage>
</organism>
<evidence type="ECO:0000256" key="9">
    <source>
        <dbReference type="ARBA" id="ARBA00048721"/>
    </source>
</evidence>
<dbReference type="OrthoDB" id="5295945at2"/>
<evidence type="ECO:0000256" key="1">
    <source>
        <dbReference type="ARBA" id="ARBA00002324"/>
    </source>
</evidence>
<evidence type="ECO:0000313" key="13">
    <source>
        <dbReference type="Proteomes" id="UP000295504"/>
    </source>
</evidence>
<comment type="function">
    <text evidence="1 10">Catalyzes the reversible adenylation of nicotinate mononucleotide (NaMN) to nicotinic acid adenine dinucleotide (NaAD).</text>
</comment>
<dbReference type="Proteomes" id="UP000295504">
    <property type="component" value="Unassembled WGS sequence"/>
</dbReference>
<dbReference type="RefSeq" id="WP_132847156.1">
    <property type="nucleotide sequence ID" value="NZ_CP058648.1"/>
</dbReference>
<evidence type="ECO:0000256" key="6">
    <source>
        <dbReference type="ARBA" id="ARBA00022741"/>
    </source>
</evidence>
<feature type="domain" description="Cytidyltransferase-like" evidence="11">
    <location>
        <begin position="9"/>
        <end position="177"/>
    </location>
</feature>
<reference evidence="12 13" key="1">
    <citation type="submission" date="2019-03" db="EMBL/GenBank/DDBJ databases">
        <title>Genomic Encyclopedia of Type Strains, Phase IV (KMG-IV): sequencing the most valuable type-strain genomes for metagenomic binning, comparative biology and taxonomic classification.</title>
        <authorList>
            <person name="Goeker M."/>
        </authorList>
    </citation>
    <scope>NUCLEOTIDE SEQUENCE [LARGE SCALE GENOMIC DNA]</scope>
    <source>
        <strain evidence="12 13">DSM 100013</strain>
    </source>
</reference>
<keyword evidence="6 10" id="KW-0547">Nucleotide-binding</keyword>
<dbReference type="UniPathway" id="UPA00253">
    <property type="reaction ID" value="UER00332"/>
</dbReference>
<evidence type="ECO:0000256" key="8">
    <source>
        <dbReference type="ARBA" id="ARBA00023027"/>
    </source>
</evidence>
<dbReference type="Pfam" id="PF01467">
    <property type="entry name" value="CTP_transf_like"/>
    <property type="match status" value="1"/>
</dbReference>
<keyword evidence="8 10" id="KW-0520">NAD</keyword>
<dbReference type="PANTHER" id="PTHR39321">
    <property type="entry name" value="NICOTINATE-NUCLEOTIDE ADENYLYLTRANSFERASE-RELATED"/>
    <property type="match status" value="1"/>
</dbReference>
<dbReference type="GO" id="GO:0005524">
    <property type="term" value="F:ATP binding"/>
    <property type="evidence" value="ECO:0007669"/>
    <property type="project" value="UniProtKB-KW"/>
</dbReference>
<dbReference type="Gene3D" id="3.40.50.620">
    <property type="entry name" value="HUPs"/>
    <property type="match status" value="1"/>
</dbReference>
<dbReference type="NCBIfam" id="NF000840">
    <property type="entry name" value="PRK00071.1-3"/>
    <property type="match status" value="1"/>
</dbReference>
<dbReference type="InterPro" id="IPR004821">
    <property type="entry name" value="Cyt_trans-like"/>
</dbReference>
<name>A0A4R2UCI9_9FIRM</name>
<dbReference type="EC" id="2.7.7.18" evidence="10"/>
<evidence type="ECO:0000256" key="4">
    <source>
        <dbReference type="ARBA" id="ARBA00022679"/>
    </source>
</evidence>
<dbReference type="PANTHER" id="PTHR39321:SF3">
    <property type="entry name" value="PHOSPHOPANTETHEINE ADENYLYLTRANSFERASE"/>
    <property type="match status" value="1"/>
</dbReference>
<keyword evidence="4 10" id="KW-0808">Transferase</keyword>
<evidence type="ECO:0000256" key="5">
    <source>
        <dbReference type="ARBA" id="ARBA00022695"/>
    </source>
</evidence>
<evidence type="ECO:0000313" key="12">
    <source>
        <dbReference type="EMBL" id="TCQ07979.1"/>
    </source>
</evidence>
<evidence type="ECO:0000256" key="3">
    <source>
        <dbReference type="ARBA" id="ARBA00022642"/>
    </source>
</evidence>
<dbReference type="HAMAP" id="MF_00244">
    <property type="entry name" value="NaMN_adenylyltr"/>
    <property type="match status" value="1"/>
</dbReference>
<accession>A0A4R2UCI9</accession>
<dbReference type="EMBL" id="SLYC01000001">
    <property type="protein sequence ID" value="TCQ07979.1"/>
    <property type="molecule type" value="Genomic_DNA"/>
</dbReference>
<dbReference type="GO" id="GO:0004515">
    <property type="term" value="F:nicotinate-nucleotide adenylyltransferase activity"/>
    <property type="evidence" value="ECO:0007669"/>
    <property type="project" value="UniProtKB-UniRule"/>
</dbReference>
<sequence length="210" mass="24304">MDNKKKYGIMGGTFDPIHMGHLFIAQSALKELMLDKVMFIPTGTPPHKKDKNITSSLDRYIMTTLAVNSNDDFCVSSIEVSKTEPSYTIDTVKELLELKKDVEFYFITGTDSFLSIETWKEYDELFKKITFVVVTRPGFTNQELDSKIEYFLTKYDAKVIKVLVPSLEISSTDIRERVINGKTIKYLVHEDVEKYINKNQLYLHNNNYTI</sequence>
<dbReference type="SUPFAM" id="SSF52374">
    <property type="entry name" value="Nucleotidylyl transferase"/>
    <property type="match status" value="1"/>
</dbReference>
<evidence type="ECO:0000256" key="2">
    <source>
        <dbReference type="ARBA" id="ARBA00005019"/>
    </source>
</evidence>
<protein>
    <recommendedName>
        <fullName evidence="10">Probable nicotinate-nucleotide adenylyltransferase</fullName>
        <ecNumber evidence="10">2.7.7.18</ecNumber>
    </recommendedName>
    <alternativeName>
        <fullName evidence="10">Deamido-NAD(+) diphosphorylase</fullName>
    </alternativeName>
    <alternativeName>
        <fullName evidence="10">Deamido-NAD(+) pyrophosphorylase</fullName>
    </alternativeName>
    <alternativeName>
        <fullName evidence="10">Nicotinate mononucleotide adenylyltransferase</fullName>
        <shortName evidence="10">NaMN adenylyltransferase</shortName>
    </alternativeName>
</protein>
<proteinExistence type="inferred from homology"/>
<keyword evidence="7 10" id="KW-0067">ATP-binding</keyword>
<dbReference type="InterPro" id="IPR005248">
    <property type="entry name" value="NadD/NMNAT"/>
</dbReference>
<keyword evidence="3 10" id="KW-0662">Pyridine nucleotide biosynthesis</keyword>
<comment type="caution">
    <text evidence="12">The sequence shown here is derived from an EMBL/GenBank/DDBJ whole genome shotgun (WGS) entry which is preliminary data.</text>
</comment>
<comment type="pathway">
    <text evidence="2 10">Cofactor biosynthesis; NAD(+) biosynthesis; deamido-NAD(+) from nicotinate D-ribonucleotide: step 1/1.</text>
</comment>
<keyword evidence="5 10" id="KW-0548">Nucleotidyltransferase</keyword>
<evidence type="ECO:0000256" key="7">
    <source>
        <dbReference type="ARBA" id="ARBA00022840"/>
    </source>
</evidence>
<dbReference type="NCBIfam" id="TIGR00125">
    <property type="entry name" value="cyt_tran_rel"/>
    <property type="match status" value="1"/>
</dbReference>
<gene>
    <name evidence="10" type="primary">nadD</name>
    <name evidence="12" type="ORF">EDD79_100163</name>
</gene>